<proteinExistence type="predicted"/>
<accession>A0A2M6ZIN0</accession>
<gene>
    <name evidence="1" type="ORF">COS91_00035</name>
</gene>
<evidence type="ECO:0000313" key="1">
    <source>
        <dbReference type="EMBL" id="PIU52244.1"/>
    </source>
</evidence>
<dbReference type="AlphaFoldDB" id="A0A2M6ZIN0"/>
<reference evidence="2" key="1">
    <citation type="submission" date="2017-09" db="EMBL/GenBank/DDBJ databases">
        <title>Depth-based differentiation of microbial function through sediment-hosted aquifers and enrichment of novel symbionts in the deep terrestrial subsurface.</title>
        <authorList>
            <person name="Probst A.J."/>
            <person name="Ladd B."/>
            <person name="Jarett J.K."/>
            <person name="Geller-Mcgrath D.E."/>
            <person name="Sieber C.M.K."/>
            <person name="Emerson J.B."/>
            <person name="Anantharaman K."/>
            <person name="Thomas B.C."/>
            <person name="Malmstrom R."/>
            <person name="Stieglmeier M."/>
            <person name="Klingl A."/>
            <person name="Woyke T."/>
            <person name="Ryan C.M."/>
            <person name="Banfield J.F."/>
        </authorList>
    </citation>
    <scope>NUCLEOTIDE SEQUENCE [LARGE SCALE GENOMIC DNA]</scope>
</reference>
<dbReference type="Proteomes" id="UP000229227">
    <property type="component" value="Unassembled WGS sequence"/>
</dbReference>
<dbReference type="EMBL" id="PEWN01000002">
    <property type="protein sequence ID" value="PIU52244.1"/>
    <property type="molecule type" value="Genomic_DNA"/>
</dbReference>
<keyword evidence="1" id="KW-0255">Endonuclease</keyword>
<protein>
    <submittedName>
        <fullName evidence="1">Restriction endonuclease subunit R</fullName>
    </submittedName>
</protein>
<name>A0A2M6ZIN0_9BACT</name>
<keyword evidence="1" id="KW-0540">Nuclease</keyword>
<keyword evidence="1" id="KW-0378">Hydrolase</keyword>
<sequence>KKRKELSGAFQKYGANINPLMLIQLPDRIGQLEDTMKDGVIKILENKHKISTENNKLAIWLSGEHINKENVEKNDSEVEVLIFK</sequence>
<comment type="caution">
    <text evidence="1">The sequence shown here is derived from an EMBL/GenBank/DDBJ whole genome shotgun (WGS) entry which is preliminary data.</text>
</comment>
<feature type="non-terminal residue" evidence="1">
    <location>
        <position position="1"/>
    </location>
</feature>
<organism evidence="1 2">
    <name type="scientific">Candidatus Desantisbacteria bacterium CG07_land_8_20_14_0_80_39_15</name>
    <dbReference type="NCBI Taxonomy" id="1974549"/>
    <lineage>
        <taxon>Bacteria</taxon>
        <taxon>Candidatus Desantisiibacteriota</taxon>
    </lineage>
</organism>
<evidence type="ECO:0000313" key="2">
    <source>
        <dbReference type="Proteomes" id="UP000229227"/>
    </source>
</evidence>
<dbReference type="GO" id="GO:0004519">
    <property type="term" value="F:endonuclease activity"/>
    <property type="evidence" value="ECO:0007669"/>
    <property type="project" value="UniProtKB-KW"/>
</dbReference>